<dbReference type="Gene3D" id="3.60.15.10">
    <property type="entry name" value="Ribonuclease Z/Hydroxyacylglutathione hydrolase-like"/>
    <property type="match status" value="1"/>
</dbReference>
<reference evidence="6" key="2">
    <citation type="submission" date="2014-07" db="EMBL/GenBank/DDBJ databases">
        <authorList>
            <person name="Hull J."/>
        </authorList>
    </citation>
    <scope>NUCLEOTIDE SEQUENCE</scope>
</reference>
<dbReference type="EMBL" id="GBHO01030321">
    <property type="protein sequence ID" value="JAG13283.1"/>
    <property type="molecule type" value="Transcribed_RNA"/>
</dbReference>
<evidence type="ECO:0000313" key="4">
    <source>
        <dbReference type="EMBL" id="JAG13283.1"/>
    </source>
</evidence>
<dbReference type="GO" id="GO:0035312">
    <property type="term" value="F:5'-3' DNA exonuclease activity"/>
    <property type="evidence" value="ECO:0007669"/>
    <property type="project" value="TreeGrafter"/>
</dbReference>
<evidence type="ECO:0000313" key="6">
    <source>
        <dbReference type="EMBL" id="JAG13286.1"/>
    </source>
</evidence>
<dbReference type="EMBL" id="GBHO01030320">
    <property type="protein sequence ID" value="JAG13284.1"/>
    <property type="molecule type" value="Transcribed_RNA"/>
</dbReference>
<dbReference type="EMBL" id="GDHC01004218">
    <property type="protein sequence ID" value="JAQ14411.1"/>
    <property type="molecule type" value="Transcribed_RNA"/>
</dbReference>
<keyword evidence="3 6" id="KW-0269">Exonuclease</keyword>
<dbReference type="EMBL" id="GBHO01030318">
    <property type="protein sequence ID" value="JAG13286.1"/>
    <property type="molecule type" value="Transcribed_RNA"/>
</dbReference>
<reference evidence="7" key="3">
    <citation type="journal article" date="2016" name="Gigascience">
        <title>De novo construction of an expanded transcriptome assembly for the western tarnished plant bug, Lygus hesperus.</title>
        <authorList>
            <person name="Tassone E.E."/>
            <person name="Geib S.M."/>
            <person name="Hall B."/>
            <person name="Fabrick J.A."/>
            <person name="Brent C.S."/>
            <person name="Hull J.J."/>
        </authorList>
    </citation>
    <scope>NUCLEOTIDE SEQUENCE</scope>
</reference>
<dbReference type="GO" id="GO:0003684">
    <property type="term" value="F:damaged DNA binding"/>
    <property type="evidence" value="ECO:0007669"/>
    <property type="project" value="TreeGrafter"/>
</dbReference>
<gene>
    <name evidence="6" type="primary">dclre1b_7</name>
    <name evidence="7" type="synonym">dclre1b_2</name>
    <name evidence="4" type="synonym">dclre1b_4</name>
    <name evidence="5" type="synonym">dclre1b_5</name>
    <name evidence="6" type="ORF">CM83_43446</name>
    <name evidence="5" type="ORF">CM83_43448</name>
    <name evidence="4" type="ORF">CM83_43449</name>
    <name evidence="7" type="ORF">g.72549</name>
</gene>
<dbReference type="GO" id="GO:0036297">
    <property type="term" value="P:interstrand cross-link repair"/>
    <property type="evidence" value="ECO:0007669"/>
    <property type="project" value="TreeGrafter"/>
</dbReference>
<dbReference type="PANTHER" id="PTHR23240">
    <property type="entry name" value="DNA CROSS-LINK REPAIR PROTEIN PSO2/SNM1-RELATED"/>
    <property type="match status" value="1"/>
</dbReference>
<evidence type="ECO:0000313" key="7">
    <source>
        <dbReference type="EMBL" id="JAQ14411.1"/>
    </source>
</evidence>
<keyword evidence="2" id="KW-0378">Hydrolase</keyword>
<evidence type="ECO:0000256" key="3">
    <source>
        <dbReference type="ARBA" id="ARBA00022839"/>
    </source>
</evidence>
<dbReference type="AlphaFoldDB" id="A0A0A9X0T0"/>
<dbReference type="GO" id="GO:0006303">
    <property type="term" value="P:double-strand break repair via nonhomologous end joining"/>
    <property type="evidence" value="ECO:0007669"/>
    <property type="project" value="TreeGrafter"/>
</dbReference>
<evidence type="ECO:0000313" key="5">
    <source>
        <dbReference type="EMBL" id="JAG13284.1"/>
    </source>
</evidence>
<accession>A0A0A9X0T0</accession>
<sequence>MAPFFIGKDIAINCWNEIPNLKDYVHFYTHVNINSASVPVGLFAKIRPIYTSSFLAWYLLTYLGAHKDAFKTIEFGIEHTLFKNGREITFEFVTSNSLQPYFMILFKNEMGDELFAGNCKFTMETLSIRSILPYLSSKSLTNFYFDGSYMNTPRLPSTDQIIHSVINTIKVHKRKIVYISANILGNENILCIIAQAVNKKIHVSTDKFAILGKLGLSKYFTTEPSTTYIRTIDYSQISIKKVSARNKLLGPSVTIVLSLKAFFANEEHKEDFMKNGIFFFPLTSLNTPSELQFIKQIRTKDYVFTNHMTPISNGSSDITADCTTKNDKPYRYNHFNLRRYSKFKTYDGKLKKELTKCEPDYWLSWTDYLKWRQRNCYHSL</sequence>
<reference evidence="6" key="1">
    <citation type="journal article" date="2014" name="PLoS ONE">
        <title>Transcriptome-Based Identification of ABC Transporters in the Western Tarnished Plant Bug Lygus hesperus.</title>
        <authorList>
            <person name="Hull J.J."/>
            <person name="Chaney K."/>
            <person name="Geib S.M."/>
            <person name="Fabrick J.A."/>
            <person name="Brent C.S."/>
            <person name="Walsh D."/>
            <person name="Lavine L.C."/>
        </authorList>
    </citation>
    <scope>NUCLEOTIDE SEQUENCE</scope>
</reference>
<proteinExistence type="predicted"/>
<keyword evidence="1" id="KW-0540">Nuclease</keyword>
<name>A0A0A9X0T0_LYGHE</name>
<dbReference type="Gene3D" id="3.40.50.12650">
    <property type="match status" value="1"/>
</dbReference>
<dbReference type="PANTHER" id="PTHR23240:SF8">
    <property type="entry name" value="PROTEIN ARTEMIS"/>
    <property type="match status" value="1"/>
</dbReference>
<dbReference type="InterPro" id="IPR036866">
    <property type="entry name" value="RibonucZ/Hydroxyglut_hydro"/>
</dbReference>
<evidence type="ECO:0000256" key="2">
    <source>
        <dbReference type="ARBA" id="ARBA00022801"/>
    </source>
</evidence>
<organism evidence="6">
    <name type="scientific">Lygus hesperus</name>
    <name type="common">Western plant bug</name>
    <dbReference type="NCBI Taxonomy" id="30085"/>
    <lineage>
        <taxon>Eukaryota</taxon>
        <taxon>Metazoa</taxon>
        <taxon>Ecdysozoa</taxon>
        <taxon>Arthropoda</taxon>
        <taxon>Hexapoda</taxon>
        <taxon>Insecta</taxon>
        <taxon>Pterygota</taxon>
        <taxon>Neoptera</taxon>
        <taxon>Paraneoptera</taxon>
        <taxon>Hemiptera</taxon>
        <taxon>Heteroptera</taxon>
        <taxon>Panheteroptera</taxon>
        <taxon>Cimicomorpha</taxon>
        <taxon>Miridae</taxon>
        <taxon>Mirini</taxon>
        <taxon>Lygus</taxon>
    </lineage>
</organism>
<protein>
    <submittedName>
        <fullName evidence="6">5' exonuclease Apollo</fullName>
    </submittedName>
</protein>
<evidence type="ECO:0000256" key="1">
    <source>
        <dbReference type="ARBA" id="ARBA00022722"/>
    </source>
</evidence>